<protein>
    <submittedName>
        <fullName evidence="1">Uncharacterized protein</fullName>
    </submittedName>
</protein>
<organism evidence="1 2">
    <name type="scientific">Segatella copri</name>
    <dbReference type="NCBI Taxonomy" id="165179"/>
    <lineage>
        <taxon>Bacteria</taxon>
        <taxon>Pseudomonadati</taxon>
        <taxon>Bacteroidota</taxon>
        <taxon>Bacteroidia</taxon>
        <taxon>Bacteroidales</taxon>
        <taxon>Prevotellaceae</taxon>
        <taxon>Segatella</taxon>
    </lineage>
</organism>
<accession>A0AAW5UJZ7</accession>
<sequence length="236" mass="27122">MNRYILILSAFLLLHTQVKAWVGGDVIRAGMFYTYAKQAKQTLIAQDAAMTLNLSGHKFLREEVEEITDFQKQFNSYLDSFGDILSIAAETYGIYYEVDQAFKNIKQLKATSSDCPANLIAVAVSERKNNIYTEVVETGMQVAADIKLLVPLNKDKDKNAKMTVKERIECMSNVRRSLRALNYKMRKMNRLISFTTLMDSWYELRGNPRKTRSMTEIVTACQERWKQKANSVKCNK</sequence>
<dbReference type="RefSeq" id="WP_264949496.1">
    <property type="nucleotide sequence ID" value="NZ_JAPDVB010000002.1"/>
</dbReference>
<name>A0AAW5UJZ7_9BACT</name>
<evidence type="ECO:0000313" key="1">
    <source>
        <dbReference type="EMBL" id="MCW4138898.1"/>
    </source>
</evidence>
<gene>
    <name evidence="1" type="ORF">ONT01_14210</name>
</gene>
<dbReference type="Proteomes" id="UP001208620">
    <property type="component" value="Unassembled WGS sequence"/>
</dbReference>
<reference evidence="1" key="1">
    <citation type="submission" date="2022-11" db="EMBL/GenBank/DDBJ databases">
        <title>Genomic repertoires linked with pathogenic potency of arthritogenic Prevotella copri isolated from the gut of rheumatoid arthritis patients.</title>
        <authorList>
            <person name="Nii T."/>
            <person name="Maeda Y."/>
            <person name="Motooka D."/>
            <person name="Naito M."/>
            <person name="Matsumoto Y."/>
            <person name="Ogawa T."/>
            <person name="Oguro-Igashira E."/>
            <person name="Kishikawa T."/>
            <person name="Yamashita M."/>
            <person name="Koizumi S."/>
            <person name="Kurakawa T."/>
            <person name="Okumura R."/>
            <person name="Kayama H."/>
            <person name="Murakami M."/>
            <person name="Sakaguchi T."/>
            <person name="Das B."/>
            <person name="Nakamura S."/>
            <person name="Okada Y."/>
            <person name="Kumanogoh A."/>
            <person name="Takeda K."/>
        </authorList>
    </citation>
    <scope>NUCLEOTIDE SEQUENCE</scope>
    <source>
        <strain evidence="1">H105_2-2</strain>
    </source>
</reference>
<dbReference type="AlphaFoldDB" id="A0AAW5UJZ7"/>
<comment type="caution">
    <text evidence="1">The sequence shown here is derived from an EMBL/GenBank/DDBJ whole genome shotgun (WGS) entry which is preliminary data.</text>
</comment>
<evidence type="ECO:0000313" key="2">
    <source>
        <dbReference type="Proteomes" id="UP001208620"/>
    </source>
</evidence>
<dbReference type="EMBL" id="JAPDVD010000002">
    <property type="protein sequence ID" value="MCW4138898.1"/>
    <property type="molecule type" value="Genomic_DNA"/>
</dbReference>
<proteinExistence type="predicted"/>